<dbReference type="InterPro" id="IPR047127">
    <property type="entry name" value="MutT-like"/>
</dbReference>
<keyword evidence="3" id="KW-0515">Mutator protein</keyword>
<evidence type="ECO:0000256" key="3">
    <source>
        <dbReference type="ARBA" id="ARBA00022457"/>
    </source>
</evidence>
<feature type="domain" description="N-acetyltransferase" evidence="17">
    <location>
        <begin position="8"/>
        <end position="155"/>
    </location>
</feature>
<evidence type="ECO:0000256" key="10">
    <source>
        <dbReference type="ARBA" id="ARBA00035861"/>
    </source>
</evidence>
<dbReference type="EC" id="3.6.1.55" evidence="12"/>
<dbReference type="InterPro" id="IPR016181">
    <property type="entry name" value="Acyl_CoA_acyltransferase"/>
</dbReference>
<dbReference type="GO" id="GO:0006281">
    <property type="term" value="P:DNA repair"/>
    <property type="evidence" value="ECO:0007669"/>
    <property type="project" value="UniProtKB-KW"/>
</dbReference>
<reference evidence="19" key="1">
    <citation type="journal article" date="2011" name="Environ. Microbiol.">
        <title>Time-series analyses of Monterey Bay coastal microbial picoplankton using a 'genome proxy' microarray.</title>
        <authorList>
            <person name="Rich V.I."/>
            <person name="Pham V.D."/>
            <person name="Eppley J."/>
            <person name="Shi Y."/>
            <person name="DeLong E.F."/>
        </authorList>
    </citation>
    <scope>NUCLEOTIDE SEQUENCE</scope>
</reference>
<dbReference type="PANTHER" id="PTHR47707:SF1">
    <property type="entry name" value="NUDIX HYDROLASE FAMILY PROTEIN"/>
    <property type="match status" value="1"/>
</dbReference>
<keyword evidence="6" id="KW-0227">DNA damage</keyword>
<name>E0XSN9_9PROT</name>
<keyword evidence="5" id="KW-0479">Metal-binding</keyword>
<dbReference type="InterPro" id="IPR000086">
    <property type="entry name" value="NUDIX_hydrolase_dom"/>
</dbReference>
<feature type="domain" description="Nudix hydrolase" evidence="18">
    <location>
        <begin position="165"/>
        <end position="295"/>
    </location>
</feature>
<evidence type="ECO:0000256" key="5">
    <source>
        <dbReference type="ARBA" id="ARBA00022723"/>
    </source>
</evidence>
<keyword evidence="8" id="KW-0460">Magnesium</keyword>
<dbReference type="SUPFAM" id="SSF55811">
    <property type="entry name" value="Nudix"/>
    <property type="match status" value="1"/>
</dbReference>
<dbReference type="CDD" id="cd03425">
    <property type="entry name" value="NUDIX_MutT_NudA_like"/>
    <property type="match status" value="1"/>
</dbReference>
<dbReference type="Pfam" id="PF14815">
    <property type="entry name" value="NUDIX_4"/>
    <property type="match status" value="1"/>
</dbReference>
<evidence type="ECO:0000313" key="19">
    <source>
        <dbReference type="EMBL" id="ADI17430.1"/>
    </source>
</evidence>
<dbReference type="Gene3D" id="3.90.79.10">
    <property type="entry name" value="Nucleoside Triphosphate Pyrophosphohydrolase"/>
    <property type="match status" value="1"/>
</dbReference>
<evidence type="ECO:0000256" key="11">
    <source>
        <dbReference type="ARBA" id="ARBA00036904"/>
    </source>
</evidence>
<dbReference type="GO" id="GO:0016747">
    <property type="term" value="F:acyltransferase activity, transferring groups other than amino-acyl groups"/>
    <property type="evidence" value="ECO:0007669"/>
    <property type="project" value="InterPro"/>
</dbReference>
<evidence type="ECO:0000256" key="6">
    <source>
        <dbReference type="ARBA" id="ARBA00022763"/>
    </source>
</evidence>
<evidence type="ECO:0000256" key="8">
    <source>
        <dbReference type="ARBA" id="ARBA00022842"/>
    </source>
</evidence>
<dbReference type="PROSITE" id="PS51186">
    <property type="entry name" value="GNAT"/>
    <property type="match status" value="1"/>
</dbReference>
<dbReference type="PRINTS" id="PR00502">
    <property type="entry name" value="NUDIXFAMILY"/>
</dbReference>
<dbReference type="PANTHER" id="PTHR47707">
    <property type="entry name" value="8-OXO-DGTP DIPHOSPHATASE"/>
    <property type="match status" value="1"/>
</dbReference>
<organism evidence="19">
    <name type="scientific">uncultured Rhodospirillales bacterium HF0070_31K06</name>
    <dbReference type="NCBI Taxonomy" id="710786"/>
    <lineage>
        <taxon>Bacteria</taxon>
        <taxon>Pseudomonadati</taxon>
        <taxon>Pseudomonadota</taxon>
        <taxon>Alphaproteobacteria</taxon>
        <taxon>Rhodospirillales</taxon>
        <taxon>environmental samples</taxon>
    </lineage>
</organism>
<protein>
    <recommendedName>
        <fullName evidence="13">8-oxo-dGTP diphosphatase</fullName>
        <ecNumber evidence="12">3.6.1.55</ecNumber>
    </recommendedName>
    <alternativeName>
        <fullName evidence="16">7,8-dihydro-8-oxoguanine-triphosphatase</fullName>
    </alternativeName>
    <alternativeName>
        <fullName evidence="15">Mutator protein MutT</fullName>
    </alternativeName>
    <alternativeName>
        <fullName evidence="14">dGTP pyrophosphohydrolase</fullName>
    </alternativeName>
</protein>
<dbReference type="InterPro" id="IPR000182">
    <property type="entry name" value="GNAT_dom"/>
</dbReference>
<evidence type="ECO:0000256" key="16">
    <source>
        <dbReference type="ARBA" id="ARBA00042798"/>
    </source>
</evidence>
<dbReference type="EMBL" id="GU474864">
    <property type="protein sequence ID" value="ADI17430.1"/>
    <property type="molecule type" value="Genomic_DNA"/>
</dbReference>
<keyword evidence="7 19" id="KW-0378">Hydrolase</keyword>
<evidence type="ECO:0000259" key="18">
    <source>
        <dbReference type="PROSITE" id="PS51462"/>
    </source>
</evidence>
<keyword evidence="4" id="KW-0235">DNA replication</keyword>
<dbReference type="Gene3D" id="3.40.630.30">
    <property type="match status" value="1"/>
</dbReference>
<dbReference type="GO" id="GO:0044716">
    <property type="term" value="F:8-oxo-GDP phosphatase activity"/>
    <property type="evidence" value="ECO:0007669"/>
    <property type="project" value="TreeGrafter"/>
</dbReference>
<dbReference type="PROSITE" id="PS00893">
    <property type="entry name" value="NUDIX_BOX"/>
    <property type="match status" value="1"/>
</dbReference>
<dbReference type="GO" id="GO:0044715">
    <property type="term" value="F:8-oxo-dGDP phosphatase activity"/>
    <property type="evidence" value="ECO:0007669"/>
    <property type="project" value="TreeGrafter"/>
</dbReference>
<comment type="catalytic activity">
    <reaction evidence="11">
        <text>8-oxo-GTP + H2O = 8-oxo-GMP + diphosphate + H(+)</text>
        <dbReference type="Rhea" id="RHEA:67616"/>
        <dbReference type="ChEBI" id="CHEBI:15377"/>
        <dbReference type="ChEBI" id="CHEBI:15378"/>
        <dbReference type="ChEBI" id="CHEBI:33019"/>
        <dbReference type="ChEBI" id="CHEBI:143553"/>
        <dbReference type="ChEBI" id="CHEBI:145694"/>
    </reaction>
</comment>
<dbReference type="GO" id="GO:0035539">
    <property type="term" value="F:8-oxo-7,8-dihydrodeoxyguanosine triphosphate pyrophosphatase activity"/>
    <property type="evidence" value="ECO:0007669"/>
    <property type="project" value="UniProtKB-EC"/>
</dbReference>
<comment type="similarity">
    <text evidence="2">Belongs to the Nudix hydrolase family.</text>
</comment>
<evidence type="ECO:0000256" key="2">
    <source>
        <dbReference type="ARBA" id="ARBA00005582"/>
    </source>
</evidence>
<evidence type="ECO:0000256" key="13">
    <source>
        <dbReference type="ARBA" id="ARBA00040794"/>
    </source>
</evidence>
<evidence type="ECO:0000256" key="14">
    <source>
        <dbReference type="ARBA" id="ARBA00041592"/>
    </source>
</evidence>
<evidence type="ECO:0000256" key="4">
    <source>
        <dbReference type="ARBA" id="ARBA00022705"/>
    </source>
</evidence>
<evidence type="ECO:0000256" key="12">
    <source>
        <dbReference type="ARBA" id="ARBA00038905"/>
    </source>
</evidence>
<evidence type="ECO:0000256" key="9">
    <source>
        <dbReference type="ARBA" id="ARBA00023204"/>
    </source>
</evidence>
<dbReference type="InterPro" id="IPR015797">
    <property type="entry name" value="NUDIX_hydrolase-like_dom_sf"/>
</dbReference>
<dbReference type="Pfam" id="PF13302">
    <property type="entry name" value="Acetyltransf_3"/>
    <property type="match status" value="1"/>
</dbReference>
<dbReference type="SUPFAM" id="SSF55729">
    <property type="entry name" value="Acyl-CoA N-acyltransferases (Nat)"/>
    <property type="match status" value="1"/>
</dbReference>
<dbReference type="GO" id="GO:0008413">
    <property type="term" value="F:8-oxo-7,8-dihydroguanosine triphosphate pyrophosphatase activity"/>
    <property type="evidence" value="ECO:0007669"/>
    <property type="project" value="TreeGrafter"/>
</dbReference>
<evidence type="ECO:0000256" key="7">
    <source>
        <dbReference type="ARBA" id="ARBA00022801"/>
    </source>
</evidence>
<keyword evidence="9" id="KW-0234">DNA repair</keyword>
<dbReference type="InterPro" id="IPR020084">
    <property type="entry name" value="NUDIX_hydrolase_CS"/>
</dbReference>
<dbReference type="PROSITE" id="PS51462">
    <property type="entry name" value="NUDIX"/>
    <property type="match status" value="1"/>
</dbReference>
<dbReference type="InterPro" id="IPR029119">
    <property type="entry name" value="MutY_C"/>
</dbReference>
<dbReference type="GO" id="GO:0046872">
    <property type="term" value="F:metal ion binding"/>
    <property type="evidence" value="ECO:0007669"/>
    <property type="project" value="UniProtKB-KW"/>
</dbReference>
<dbReference type="InterPro" id="IPR020476">
    <property type="entry name" value="Nudix_hydrolase"/>
</dbReference>
<comment type="catalytic activity">
    <reaction evidence="10">
        <text>8-oxo-dGTP + H2O = 8-oxo-dGMP + diphosphate + H(+)</text>
        <dbReference type="Rhea" id="RHEA:31575"/>
        <dbReference type="ChEBI" id="CHEBI:15377"/>
        <dbReference type="ChEBI" id="CHEBI:15378"/>
        <dbReference type="ChEBI" id="CHEBI:33019"/>
        <dbReference type="ChEBI" id="CHEBI:63224"/>
        <dbReference type="ChEBI" id="CHEBI:77896"/>
        <dbReference type="EC" id="3.6.1.55"/>
    </reaction>
</comment>
<evidence type="ECO:0000256" key="1">
    <source>
        <dbReference type="ARBA" id="ARBA00001946"/>
    </source>
</evidence>
<accession>E0XSN9</accession>
<dbReference type="FunFam" id="3.90.79.10:FF:000014">
    <property type="entry name" value="8-oxo-dGTP diphosphatase MutT"/>
    <property type="match status" value="1"/>
</dbReference>
<evidence type="ECO:0000256" key="15">
    <source>
        <dbReference type="ARBA" id="ARBA00041979"/>
    </source>
</evidence>
<comment type="cofactor">
    <cofactor evidence="1">
        <name>Mg(2+)</name>
        <dbReference type="ChEBI" id="CHEBI:18420"/>
    </cofactor>
</comment>
<dbReference type="AlphaFoldDB" id="E0XSN9"/>
<dbReference type="GO" id="GO:0006260">
    <property type="term" value="P:DNA replication"/>
    <property type="evidence" value="ECO:0007669"/>
    <property type="project" value="UniProtKB-KW"/>
</dbReference>
<proteinExistence type="inferred from homology"/>
<evidence type="ECO:0000259" key="17">
    <source>
        <dbReference type="PROSITE" id="PS51186"/>
    </source>
</evidence>
<sequence>MGAEDVLALVTLAGDEEVARWTAAVPHPFGEDDALDYIERARAENRIVFAIETLAEGAFVGCIRVDLEADDRGDIGYWIGRPYWGRGYGSEALKRVVRFGFEQADLASIEAEVMQGNAASEVVLGKAGFQKIAEGVGYHGRCEGVPVIRYGFARDAWVAASAAKPTVLVVAVAMVDPDGRVLMAKRPEGKKLAGLWEFPGGKVADGETLEAALIRELQEELGVDTRASCLAPFTFASHEYEDFRLLMPLFVCRIWQGRPVAREGQELAWVRPPKMRSYPMPPADEPLVAMLCDLL</sequence>